<evidence type="ECO:0000256" key="1">
    <source>
        <dbReference type="ARBA" id="ARBA00023002"/>
    </source>
</evidence>
<keyword evidence="5" id="KW-1185">Reference proteome</keyword>
<dbReference type="EMBL" id="RQJX01000023">
    <property type="protein sequence ID" value="RQN02266.1"/>
    <property type="molecule type" value="Genomic_DNA"/>
</dbReference>
<evidence type="ECO:0000313" key="4">
    <source>
        <dbReference type="EMBL" id="RQN02266.1"/>
    </source>
</evidence>
<dbReference type="Pfam" id="PF02826">
    <property type="entry name" value="2-Hacid_dh_C"/>
    <property type="match status" value="1"/>
</dbReference>
<dbReference type="PANTHER" id="PTHR10996:SF178">
    <property type="entry name" value="2-HYDROXYACID DEHYDROGENASE YGL185C-RELATED"/>
    <property type="match status" value="1"/>
</dbReference>
<dbReference type="GO" id="GO:0051287">
    <property type="term" value="F:NAD binding"/>
    <property type="evidence" value="ECO:0007669"/>
    <property type="project" value="InterPro"/>
</dbReference>
<evidence type="ECO:0000313" key="5">
    <source>
        <dbReference type="Proteomes" id="UP000275225"/>
    </source>
</evidence>
<gene>
    <name evidence="4" type="ORF">EHW97_14095</name>
</gene>
<dbReference type="Gene3D" id="3.40.50.720">
    <property type="entry name" value="NAD(P)-binding Rossmann-like Domain"/>
    <property type="match status" value="2"/>
</dbReference>
<sequence>MGCRRDEGSVTRMRVSVPDADWLDSLSDLGLDLLVWDTQGPQPDGHLDLVVWPYTLEPSAMANVDTSRVGAIQGQSLGYDGVADHLPAGGVFCNAVGVHEESTAELAVTLALASARRLDQFGRQQASSRWQKSWTSSLVDKRVMLLGVGGIGREVAARLSGFGCELIRVGTTARDDEHGHVHGSDELPQLLPQAEVVIVAVPLTEETTGLIDDDFLSALPDDAIVVNVARGKVADTDAVLRAVPRIRFASDVFDPEPLSDEHPLWSAPHVIITPHVGGMTSAMRPRIERVVRRQIEALAAGEEPINVAVRT</sequence>
<proteinExistence type="predicted"/>
<accession>A0A3N6W401</accession>
<dbReference type="PANTHER" id="PTHR10996">
    <property type="entry name" value="2-HYDROXYACID DEHYDROGENASE-RELATED"/>
    <property type="match status" value="1"/>
</dbReference>
<dbReference type="InterPro" id="IPR006140">
    <property type="entry name" value="D-isomer_DH_NAD-bd"/>
</dbReference>
<dbReference type="GO" id="GO:0030267">
    <property type="term" value="F:glyoxylate reductase (NADPH) activity"/>
    <property type="evidence" value="ECO:0007669"/>
    <property type="project" value="TreeGrafter"/>
</dbReference>
<keyword evidence="1" id="KW-0560">Oxidoreductase</keyword>
<dbReference type="GO" id="GO:0005829">
    <property type="term" value="C:cytosol"/>
    <property type="evidence" value="ECO:0007669"/>
    <property type="project" value="TreeGrafter"/>
</dbReference>
<reference evidence="4 5" key="1">
    <citation type="submission" date="2018-11" db="EMBL/GenBank/DDBJ databases">
        <authorList>
            <person name="Li F."/>
        </authorList>
    </citation>
    <scope>NUCLEOTIDE SEQUENCE [LARGE SCALE GENOMIC DNA]</scope>
    <source>
        <strain evidence="4 5">YS17T</strain>
    </source>
</reference>
<dbReference type="Proteomes" id="UP000275225">
    <property type="component" value="Unassembled WGS sequence"/>
</dbReference>
<dbReference type="SUPFAM" id="SSF51735">
    <property type="entry name" value="NAD(P)-binding Rossmann-fold domains"/>
    <property type="match status" value="1"/>
</dbReference>
<feature type="domain" description="D-isomer specific 2-hydroxyacid dehydrogenase NAD-binding" evidence="3">
    <location>
        <begin position="109"/>
        <end position="277"/>
    </location>
</feature>
<dbReference type="GO" id="GO:0016618">
    <property type="term" value="F:hydroxypyruvate reductase [NAD(P)H] activity"/>
    <property type="evidence" value="ECO:0007669"/>
    <property type="project" value="TreeGrafter"/>
</dbReference>
<dbReference type="CDD" id="cd12166">
    <property type="entry name" value="2-Hacid_dh_7"/>
    <property type="match status" value="1"/>
</dbReference>
<dbReference type="OrthoDB" id="4324715at2"/>
<dbReference type="InterPro" id="IPR036291">
    <property type="entry name" value="NAD(P)-bd_dom_sf"/>
</dbReference>
<protein>
    <submittedName>
        <fullName evidence="4">Hydroxyacid dehydrogenase</fullName>
    </submittedName>
</protein>
<keyword evidence="2" id="KW-0520">NAD</keyword>
<dbReference type="InterPro" id="IPR050223">
    <property type="entry name" value="D-isomer_2-hydroxyacid_DH"/>
</dbReference>
<evidence type="ECO:0000259" key="3">
    <source>
        <dbReference type="Pfam" id="PF02826"/>
    </source>
</evidence>
<name>A0A3N6W401_9ACTN</name>
<comment type="caution">
    <text evidence="4">The sequence shown here is derived from an EMBL/GenBank/DDBJ whole genome shotgun (WGS) entry which is preliminary data.</text>
</comment>
<evidence type="ECO:0000256" key="2">
    <source>
        <dbReference type="ARBA" id="ARBA00023027"/>
    </source>
</evidence>
<organism evidence="4 5">
    <name type="scientific">Aeromicrobium camelliae</name>
    <dbReference type="NCBI Taxonomy" id="1538144"/>
    <lineage>
        <taxon>Bacteria</taxon>
        <taxon>Bacillati</taxon>
        <taxon>Actinomycetota</taxon>
        <taxon>Actinomycetes</taxon>
        <taxon>Propionibacteriales</taxon>
        <taxon>Nocardioidaceae</taxon>
        <taxon>Aeromicrobium</taxon>
    </lineage>
</organism>
<dbReference type="AlphaFoldDB" id="A0A3N6W401"/>